<feature type="compositionally biased region" description="Polar residues" evidence="9">
    <location>
        <begin position="600"/>
        <end position="612"/>
    </location>
</feature>
<dbReference type="PANTHER" id="PTHR43357">
    <property type="entry name" value="INNER MEMBRANE ABC TRANSPORTER PERMEASE PROTEIN YDCV"/>
    <property type="match status" value="1"/>
</dbReference>
<feature type="transmembrane region" description="Helical" evidence="8">
    <location>
        <begin position="486"/>
        <end position="508"/>
    </location>
</feature>
<keyword evidence="2 8" id="KW-0813">Transport</keyword>
<evidence type="ECO:0000313" key="12">
    <source>
        <dbReference type="Proteomes" id="UP001579974"/>
    </source>
</evidence>
<evidence type="ECO:0000256" key="4">
    <source>
        <dbReference type="ARBA" id="ARBA00022519"/>
    </source>
</evidence>
<feature type="compositionally biased region" description="Polar residues" evidence="9">
    <location>
        <begin position="577"/>
        <end position="591"/>
    </location>
</feature>
<feature type="transmembrane region" description="Helical" evidence="8">
    <location>
        <begin position="542"/>
        <end position="562"/>
    </location>
</feature>
<feature type="transmembrane region" description="Helical" evidence="8">
    <location>
        <begin position="21"/>
        <end position="42"/>
    </location>
</feature>
<feature type="transmembrane region" description="Helical" evidence="8">
    <location>
        <begin position="259"/>
        <end position="281"/>
    </location>
</feature>
<dbReference type="Proteomes" id="UP001579974">
    <property type="component" value="Unassembled WGS sequence"/>
</dbReference>
<comment type="caution">
    <text evidence="11">The sequence shown here is derived from an EMBL/GenBank/DDBJ whole genome shotgun (WGS) entry which is preliminary data.</text>
</comment>
<keyword evidence="3" id="KW-1003">Cell membrane</keyword>
<evidence type="ECO:0000259" key="10">
    <source>
        <dbReference type="PROSITE" id="PS50928"/>
    </source>
</evidence>
<dbReference type="CDD" id="cd06261">
    <property type="entry name" value="TM_PBP2"/>
    <property type="match status" value="2"/>
</dbReference>
<dbReference type="EMBL" id="JBDXSU010000045">
    <property type="protein sequence ID" value="MFB5193181.1"/>
    <property type="molecule type" value="Genomic_DNA"/>
</dbReference>
<dbReference type="SUPFAM" id="SSF161098">
    <property type="entry name" value="MetI-like"/>
    <property type="match status" value="2"/>
</dbReference>
<feature type="region of interest" description="Disordered" evidence="9">
    <location>
        <begin position="577"/>
        <end position="612"/>
    </location>
</feature>
<keyword evidence="4" id="KW-0997">Cell inner membrane</keyword>
<protein>
    <submittedName>
        <fullName evidence="11">ABC transporter permease subunit</fullName>
    </submittedName>
</protein>
<keyword evidence="7 8" id="KW-0472">Membrane</keyword>
<sequence length="612" mass="66246">MITLRTNPKRSSLGNLESLPSLFIMCILIVYPLASLLIQIVFPNVFSAHMNWKFSVSDVGRVLSVPLNVISIVNSLWMGAIGAVIAVIIGTVTAFGAQNASGWTKKLIHTCVWIILFAPSFVIASGWVVLLQGGGIIPELFHFSPNAFNWFFSPVGLFLIMGLRYFPFAHFAMTQSLQNIGPEYIRAAKLLGAKRWTIFFQIWLRLLAPALLAGATIAFAEGFGDYSLASVITPNLNVPLVAFQIYSALYELPVDFSSAAVLSLIVIVVTAAAIMLQFWWLNRRRYGTISGSSWADVSSEKERPKWVVWLALFVIAIGLILPLGATLIQSFWKNNFQGFAAANWTISNYVSALGVGDSGLAALLRTAMYALITSCIVMLLGLYIAQQMTFNKSAVNKSINAVTMSTIAIPGIVLGCGYVFGWNALYLKPLHMDIFGTSLCLGLAYVAVHLPYAIRLQLSAMLQISPNLLSAAQILGARKGFVLRTIVLPLVMETAISTFLISFTGTMFELPAASMLYPAGHPPISVLINHLFADSDWAPGSALSIIGMLAVFGSYALGNFLLRKLLGGKSLNGTWDRSPTVSSVRGSTETSRVAAAPQGRGSSPTDLTITHT</sequence>
<dbReference type="InterPro" id="IPR035906">
    <property type="entry name" value="MetI-like_sf"/>
</dbReference>
<organism evidence="11 12">
    <name type="scientific">Alicyclobacillus fastidiosus</name>
    <dbReference type="NCBI Taxonomy" id="392011"/>
    <lineage>
        <taxon>Bacteria</taxon>
        <taxon>Bacillati</taxon>
        <taxon>Bacillota</taxon>
        <taxon>Bacilli</taxon>
        <taxon>Bacillales</taxon>
        <taxon>Alicyclobacillaceae</taxon>
        <taxon>Alicyclobacillus</taxon>
    </lineage>
</organism>
<feature type="transmembrane region" description="Helical" evidence="8">
    <location>
        <begin position="76"/>
        <end position="95"/>
    </location>
</feature>
<proteinExistence type="inferred from homology"/>
<evidence type="ECO:0000256" key="2">
    <source>
        <dbReference type="ARBA" id="ARBA00022448"/>
    </source>
</evidence>
<dbReference type="InterPro" id="IPR000515">
    <property type="entry name" value="MetI-like"/>
</dbReference>
<feature type="transmembrane region" description="Helical" evidence="8">
    <location>
        <begin position="196"/>
        <end position="220"/>
    </location>
</feature>
<evidence type="ECO:0000256" key="5">
    <source>
        <dbReference type="ARBA" id="ARBA00022692"/>
    </source>
</evidence>
<feature type="domain" description="ABC transmembrane type-1" evidence="10">
    <location>
        <begin position="363"/>
        <end position="558"/>
    </location>
</feature>
<feature type="transmembrane region" description="Helical" evidence="8">
    <location>
        <begin position="107"/>
        <end position="128"/>
    </location>
</feature>
<comment type="subcellular location">
    <subcellularLocation>
        <location evidence="1">Cell inner membrane</location>
        <topology evidence="1">Multi-pass membrane protein</topology>
    </subcellularLocation>
    <subcellularLocation>
        <location evidence="8">Cell membrane</location>
        <topology evidence="8">Multi-pass membrane protein</topology>
    </subcellularLocation>
</comment>
<evidence type="ECO:0000256" key="6">
    <source>
        <dbReference type="ARBA" id="ARBA00022989"/>
    </source>
</evidence>
<accession>A0ABV5ALL8</accession>
<dbReference type="Pfam" id="PF00528">
    <property type="entry name" value="BPD_transp_1"/>
    <property type="match status" value="2"/>
</dbReference>
<keyword evidence="6 8" id="KW-1133">Transmembrane helix</keyword>
<keyword evidence="12" id="KW-1185">Reference proteome</keyword>
<comment type="similarity">
    <text evidence="8">Belongs to the binding-protein-dependent transport system permease family.</text>
</comment>
<feature type="domain" description="ABC transmembrane type-1" evidence="10">
    <location>
        <begin position="72"/>
        <end position="277"/>
    </location>
</feature>
<dbReference type="Gene3D" id="1.10.3720.10">
    <property type="entry name" value="MetI-like"/>
    <property type="match status" value="2"/>
</dbReference>
<evidence type="ECO:0000256" key="9">
    <source>
        <dbReference type="SAM" id="MobiDB-lite"/>
    </source>
</evidence>
<reference evidence="11 12" key="1">
    <citation type="journal article" date="2024" name="Int. J. Mol. Sci.">
        <title>Exploration of Alicyclobacillus spp. Genome in Search of Antibiotic Resistance.</title>
        <authorList>
            <person name="Bucka-Kolendo J."/>
            <person name="Kiousi D.E."/>
            <person name="Dekowska A."/>
            <person name="Mikolajczuk-Szczyrba A."/>
            <person name="Karadedos D.M."/>
            <person name="Michael P."/>
            <person name="Galanis A."/>
            <person name="Sokolowska B."/>
        </authorList>
    </citation>
    <scope>NUCLEOTIDE SEQUENCE [LARGE SCALE GENOMIC DNA]</scope>
    <source>
        <strain evidence="11 12">KKP 3000</strain>
    </source>
</reference>
<dbReference type="PROSITE" id="PS50928">
    <property type="entry name" value="ABC_TM1"/>
    <property type="match status" value="2"/>
</dbReference>
<feature type="transmembrane region" description="Helical" evidence="8">
    <location>
        <begin position="434"/>
        <end position="454"/>
    </location>
</feature>
<name>A0ABV5ALL8_9BACL</name>
<evidence type="ECO:0000256" key="3">
    <source>
        <dbReference type="ARBA" id="ARBA00022475"/>
    </source>
</evidence>
<gene>
    <name evidence="11" type="ORF">KKP3000_003127</name>
</gene>
<evidence type="ECO:0000256" key="8">
    <source>
        <dbReference type="RuleBase" id="RU363032"/>
    </source>
</evidence>
<evidence type="ECO:0000313" key="11">
    <source>
        <dbReference type="EMBL" id="MFB5193181.1"/>
    </source>
</evidence>
<dbReference type="PANTHER" id="PTHR43357:SF3">
    <property type="entry name" value="FE(3+)-TRANSPORT SYSTEM PERMEASE PROTEIN FBPB 2"/>
    <property type="match status" value="1"/>
</dbReference>
<feature type="transmembrane region" description="Helical" evidence="8">
    <location>
        <begin position="398"/>
        <end position="422"/>
    </location>
</feature>
<feature type="transmembrane region" description="Helical" evidence="8">
    <location>
        <begin position="148"/>
        <end position="166"/>
    </location>
</feature>
<evidence type="ECO:0000256" key="1">
    <source>
        <dbReference type="ARBA" id="ARBA00004429"/>
    </source>
</evidence>
<evidence type="ECO:0000256" key="7">
    <source>
        <dbReference type="ARBA" id="ARBA00023136"/>
    </source>
</evidence>
<keyword evidence="5 8" id="KW-0812">Transmembrane</keyword>
<feature type="transmembrane region" description="Helical" evidence="8">
    <location>
        <begin position="306"/>
        <end position="328"/>
    </location>
</feature>
<feature type="transmembrane region" description="Helical" evidence="8">
    <location>
        <begin position="367"/>
        <end position="386"/>
    </location>
</feature>
<dbReference type="RefSeq" id="WP_275475518.1">
    <property type="nucleotide sequence ID" value="NZ_CP162940.1"/>
</dbReference>